<dbReference type="Gene3D" id="1.20.58.390">
    <property type="entry name" value="Neurotransmitter-gated ion-channel transmembrane domain"/>
    <property type="match status" value="2"/>
</dbReference>
<dbReference type="PRINTS" id="PR00252">
    <property type="entry name" value="NRIONCHANNEL"/>
</dbReference>
<dbReference type="PRINTS" id="PR00254">
    <property type="entry name" value="NICOTINICR"/>
</dbReference>
<dbReference type="CDD" id="cd19051">
    <property type="entry name" value="LGIC_TM_cation"/>
    <property type="match status" value="1"/>
</dbReference>
<dbReference type="PROSITE" id="PS00236">
    <property type="entry name" value="NEUROTR_ION_CHANNEL"/>
    <property type="match status" value="1"/>
</dbReference>
<keyword evidence="12" id="KW-1071">Ligand-gated ion channel</keyword>
<dbReference type="KEGG" id="aten:116299782"/>
<dbReference type="InterPro" id="IPR038050">
    <property type="entry name" value="Neuro_actylchol_rec"/>
</dbReference>
<evidence type="ECO:0000256" key="10">
    <source>
        <dbReference type="ARBA" id="ARBA00023170"/>
    </source>
</evidence>
<keyword evidence="10" id="KW-0675">Receptor</keyword>
<evidence type="ECO:0000256" key="9">
    <source>
        <dbReference type="ARBA" id="ARBA00023157"/>
    </source>
</evidence>
<dbReference type="InterPro" id="IPR006201">
    <property type="entry name" value="Neur_channel"/>
</dbReference>
<dbReference type="Proteomes" id="UP000515163">
    <property type="component" value="Unplaced"/>
</dbReference>
<keyword evidence="13 15" id="KW-0407">Ion channel</keyword>
<feature type="signal peptide" evidence="15">
    <location>
        <begin position="1"/>
        <end position="20"/>
    </location>
</feature>
<feature type="transmembrane region" description="Helical" evidence="15">
    <location>
        <begin position="423"/>
        <end position="444"/>
    </location>
</feature>
<protein>
    <submittedName>
        <fullName evidence="19">Acetylcholine receptor subunit alpha-1-B-like</fullName>
    </submittedName>
</protein>
<organism evidence="18 19">
    <name type="scientific">Actinia tenebrosa</name>
    <name type="common">Australian red waratah sea anemone</name>
    <dbReference type="NCBI Taxonomy" id="6105"/>
    <lineage>
        <taxon>Eukaryota</taxon>
        <taxon>Metazoa</taxon>
        <taxon>Cnidaria</taxon>
        <taxon>Anthozoa</taxon>
        <taxon>Hexacorallia</taxon>
        <taxon>Actiniaria</taxon>
        <taxon>Actiniidae</taxon>
        <taxon>Actinia</taxon>
    </lineage>
</organism>
<proteinExistence type="inferred from homology"/>
<evidence type="ECO:0000256" key="12">
    <source>
        <dbReference type="ARBA" id="ARBA00023286"/>
    </source>
</evidence>
<evidence type="ECO:0000256" key="11">
    <source>
        <dbReference type="ARBA" id="ARBA00023180"/>
    </source>
</evidence>
<dbReference type="InterPro" id="IPR036734">
    <property type="entry name" value="Neur_chan_lig-bd_sf"/>
</dbReference>
<reference evidence="19" key="1">
    <citation type="submission" date="2025-08" db="UniProtKB">
        <authorList>
            <consortium name="RefSeq"/>
        </authorList>
    </citation>
    <scope>IDENTIFICATION</scope>
    <source>
        <tissue evidence="19">Tentacle</tissue>
    </source>
</reference>
<dbReference type="AlphaFoldDB" id="A0A6P8IDK6"/>
<dbReference type="InParanoid" id="A0A6P8IDK6"/>
<evidence type="ECO:0000313" key="19">
    <source>
        <dbReference type="RefSeq" id="XP_031564357.1"/>
    </source>
</evidence>
<name>A0A6P8IDK6_ACTTE</name>
<dbReference type="PANTHER" id="PTHR18945">
    <property type="entry name" value="NEUROTRANSMITTER GATED ION CHANNEL"/>
    <property type="match status" value="1"/>
</dbReference>
<feature type="transmembrane region" description="Helical" evidence="15">
    <location>
        <begin position="294"/>
        <end position="315"/>
    </location>
</feature>
<dbReference type="FunFam" id="2.70.170.10:FF:000016">
    <property type="entry name" value="Nicotinic acetylcholine receptor subunit"/>
    <property type="match status" value="1"/>
</dbReference>
<keyword evidence="2 15" id="KW-0813">Transport</keyword>
<keyword evidence="4 15" id="KW-0812">Transmembrane</keyword>
<feature type="domain" description="Neurotransmitter-gated ion-channel transmembrane" evidence="17">
    <location>
        <begin position="239"/>
        <end position="440"/>
    </location>
</feature>
<dbReference type="Pfam" id="PF02931">
    <property type="entry name" value="Neur_chan_LBD"/>
    <property type="match status" value="1"/>
</dbReference>
<dbReference type="GO" id="GO:0004888">
    <property type="term" value="F:transmembrane signaling receptor activity"/>
    <property type="evidence" value="ECO:0007669"/>
    <property type="project" value="InterPro"/>
</dbReference>
<dbReference type="GeneID" id="116299782"/>
<sequence>MAVSLLEIVICFLLTQELLAVTNEDRLITSLVNITRYSPKYRPVLNTSEPVMVQHGLILRMIANVDEKNMVLSTIVRMHMGWQDKHLTWDPATYGGLRQVHLDANDIWTPPLILYNNADGPLEYSKVRALVKHDGNVTWLVATMIKSSCNIDVKHFPFDEQLCKLTFGSWSHDVTKLNIQSLQSTVGTSRYLTNGEWTLKSTRAERTQVSHICCKHDVARITYTIRIKRKTLFYMTNFILPCAIIAFLTLLVFLTPVETGERMAVGVTILLALAVFFLMLEATMPKSNDLPLLAKYYCCTVIEIVCGLVAMSWILRLVHHSPEPLYHWIKRVVLGYVARFLLYDTGHFAKPNKIKVQEKTNDDNHGRLEIKYATKWTRKLKNKNTMPDPVAAENKTLKILTQNIKEEEKTEGIKEQWQLVANVMNRLFTCLFLLAAVVTLLAVFTNH</sequence>
<dbReference type="GO" id="GO:0022848">
    <property type="term" value="F:acetylcholine-gated monoatomic cation-selective channel activity"/>
    <property type="evidence" value="ECO:0007669"/>
    <property type="project" value="InterPro"/>
</dbReference>
<evidence type="ECO:0000256" key="4">
    <source>
        <dbReference type="ARBA" id="ARBA00022692"/>
    </source>
</evidence>
<evidence type="ECO:0000256" key="2">
    <source>
        <dbReference type="ARBA" id="ARBA00022448"/>
    </source>
</evidence>
<dbReference type="CDD" id="cd18997">
    <property type="entry name" value="LGIC_ECD_nAChR"/>
    <property type="match status" value="1"/>
</dbReference>
<dbReference type="OrthoDB" id="5975154at2759"/>
<keyword evidence="18" id="KW-1185">Reference proteome</keyword>
<keyword evidence="3" id="KW-1003">Cell membrane</keyword>
<evidence type="ECO:0000256" key="8">
    <source>
        <dbReference type="ARBA" id="ARBA00023136"/>
    </source>
</evidence>
<evidence type="ECO:0000313" key="18">
    <source>
        <dbReference type="Proteomes" id="UP000515163"/>
    </source>
</evidence>
<gene>
    <name evidence="19" type="primary">LOC116299782</name>
</gene>
<evidence type="ECO:0000256" key="5">
    <source>
        <dbReference type="ARBA" id="ARBA00022989"/>
    </source>
</evidence>
<dbReference type="InterPro" id="IPR006029">
    <property type="entry name" value="Neurotrans-gated_channel_TM"/>
</dbReference>
<comment type="subcellular location">
    <subcellularLocation>
        <location evidence="14">Synaptic cell membrane</location>
        <topology evidence="14">Multi-pass membrane protein</topology>
    </subcellularLocation>
</comment>
<dbReference type="InterPro" id="IPR002394">
    <property type="entry name" value="Nicotinic_acetylcholine_rcpt"/>
</dbReference>
<dbReference type="Pfam" id="PF02932">
    <property type="entry name" value="Neur_chan_memb"/>
    <property type="match status" value="1"/>
</dbReference>
<feature type="transmembrane region" description="Helical" evidence="15">
    <location>
        <begin position="263"/>
        <end position="282"/>
    </location>
</feature>
<evidence type="ECO:0000256" key="13">
    <source>
        <dbReference type="ARBA" id="ARBA00023303"/>
    </source>
</evidence>
<evidence type="ECO:0000256" key="7">
    <source>
        <dbReference type="ARBA" id="ARBA00023065"/>
    </source>
</evidence>
<evidence type="ECO:0000256" key="1">
    <source>
        <dbReference type="ARBA" id="ARBA00009237"/>
    </source>
</evidence>
<keyword evidence="6" id="KW-0770">Synapse</keyword>
<dbReference type="InterPro" id="IPR006202">
    <property type="entry name" value="Neur_chan_lig-bd"/>
</dbReference>
<evidence type="ECO:0000259" key="17">
    <source>
        <dbReference type="Pfam" id="PF02932"/>
    </source>
</evidence>
<dbReference type="InterPro" id="IPR018000">
    <property type="entry name" value="Neurotransmitter_ion_chnl_CS"/>
</dbReference>
<keyword evidence="9" id="KW-1015">Disulfide bond</keyword>
<feature type="chain" id="PRO_5028505032" evidence="15">
    <location>
        <begin position="21"/>
        <end position="447"/>
    </location>
</feature>
<evidence type="ECO:0000256" key="15">
    <source>
        <dbReference type="RuleBase" id="RU000687"/>
    </source>
</evidence>
<dbReference type="InterPro" id="IPR036719">
    <property type="entry name" value="Neuro-gated_channel_TM_sf"/>
</dbReference>
<dbReference type="SUPFAM" id="SSF90112">
    <property type="entry name" value="Neurotransmitter-gated ion-channel transmembrane pore"/>
    <property type="match status" value="1"/>
</dbReference>
<keyword evidence="11" id="KW-0325">Glycoprotein</keyword>
<accession>A0A6P8IDK6</accession>
<feature type="transmembrane region" description="Helical" evidence="15">
    <location>
        <begin position="232"/>
        <end position="254"/>
    </location>
</feature>
<feature type="domain" description="Neurotransmitter-gated ion-channel ligand-binding" evidence="16">
    <location>
        <begin position="25"/>
        <end position="231"/>
    </location>
</feature>
<dbReference type="SUPFAM" id="SSF63712">
    <property type="entry name" value="Nicotinic receptor ligand binding domain-like"/>
    <property type="match status" value="1"/>
</dbReference>
<dbReference type="Gene3D" id="2.70.170.10">
    <property type="entry name" value="Neurotransmitter-gated ion-channel ligand-binding domain"/>
    <property type="match status" value="1"/>
</dbReference>
<comment type="similarity">
    <text evidence="1">Belongs to the ligand-gated ion channel (TC 1.A.9) family. Acetylcholine receptor (TC 1.A.9.1) subfamily.</text>
</comment>
<evidence type="ECO:0000256" key="14">
    <source>
        <dbReference type="ARBA" id="ARBA00034099"/>
    </source>
</evidence>
<evidence type="ECO:0000256" key="3">
    <source>
        <dbReference type="ARBA" id="ARBA00022475"/>
    </source>
</evidence>
<keyword evidence="7 15" id="KW-0406">Ion transport</keyword>
<keyword evidence="8 15" id="KW-0472">Membrane</keyword>
<evidence type="ECO:0000259" key="16">
    <source>
        <dbReference type="Pfam" id="PF02931"/>
    </source>
</evidence>
<keyword evidence="5 15" id="KW-1133">Transmembrane helix</keyword>
<dbReference type="FunFam" id="1.20.58.390:FF:000043">
    <property type="entry name" value="AcetylCholine Receptor"/>
    <property type="match status" value="1"/>
</dbReference>
<dbReference type="RefSeq" id="XP_031564357.1">
    <property type="nucleotide sequence ID" value="XM_031708497.1"/>
</dbReference>
<evidence type="ECO:0000256" key="6">
    <source>
        <dbReference type="ARBA" id="ARBA00023018"/>
    </source>
</evidence>
<dbReference type="GO" id="GO:0045211">
    <property type="term" value="C:postsynaptic membrane"/>
    <property type="evidence" value="ECO:0007669"/>
    <property type="project" value="InterPro"/>
</dbReference>
<keyword evidence="15" id="KW-0732">Signal</keyword>